<protein>
    <submittedName>
        <fullName evidence="2">Uncharacterized protein</fullName>
    </submittedName>
</protein>
<proteinExistence type="predicted"/>
<name>A0A453JTI7_AEGTS</name>
<organism evidence="2 3">
    <name type="scientific">Aegilops tauschii subsp. strangulata</name>
    <name type="common">Goatgrass</name>
    <dbReference type="NCBI Taxonomy" id="200361"/>
    <lineage>
        <taxon>Eukaryota</taxon>
        <taxon>Viridiplantae</taxon>
        <taxon>Streptophyta</taxon>
        <taxon>Embryophyta</taxon>
        <taxon>Tracheophyta</taxon>
        <taxon>Spermatophyta</taxon>
        <taxon>Magnoliopsida</taxon>
        <taxon>Liliopsida</taxon>
        <taxon>Poales</taxon>
        <taxon>Poaceae</taxon>
        <taxon>BOP clade</taxon>
        <taxon>Pooideae</taxon>
        <taxon>Triticodae</taxon>
        <taxon>Triticeae</taxon>
        <taxon>Triticinae</taxon>
        <taxon>Aegilops</taxon>
    </lineage>
</organism>
<feature type="compositionally biased region" description="Polar residues" evidence="1">
    <location>
        <begin position="81"/>
        <end position="93"/>
    </location>
</feature>
<evidence type="ECO:0000313" key="3">
    <source>
        <dbReference type="Proteomes" id="UP000015105"/>
    </source>
</evidence>
<feature type="compositionally biased region" description="Low complexity" evidence="1">
    <location>
        <begin position="55"/>
        <end position="80"/>
    </location>
</feature>
<keyword evidence="3" id="KW-1185">Reference proteome</keyword>
<reference evidence="3" key="1">
    <citation type="journal article" date="2014" name="Science">
        <title>Ancient hybridizations among the ancestral genomes of bread wheat.</title>
        <authorList>
            <consortium name="International Wheat Genome Sequencing Consortium,"/>
            <person name="Marcussen T."/>
            <person name="Sandve S.R."/>
            <person name="Heier L."/>
            <person name="Spannagl M."/>
            <person name="Pfeifer M."/>
            <person name="Jakobsen K.S."/>
            <person name="Wulff B.B."/>
            <person name="Steuernagel B."/>
            <person name="Mayer K.F."/>
            <person name="Olsen O.A."/>
        </authorList>
    </citation>
    <scope>NUCLEOTIDE SEQUENCE [LARGE SCALE GENOMIC DNA]</scope>
    <source>
        <strain evidence="3">cv. AL8/78</strain>
    </source>
</reference>
<reference evidence="3" key="2">
    <citation type="journal article" date="2017" name="Nat. Plants">
        <title>The Aegilops tauschii genome reveals multiple impacts of transposons.</title>
        <authorList>
            <person name="Zhao G."/>
            <person name="Zou C."/>
            <person name="Li K."/>
            <person name="Wang K."/>
            <person name="Li T."/>
            <person name="Gao L."/>
            <person name="Zhang X."/>
            <person name="Wang H."/>
            <person name="Yang Z."/>
            <person name="Liu X."/>
            <person name="Jiang W."/>
            <person name="Mao L."/>
            <person name="Kong X."/>
            <person name="Jiao Y."/>
            <person name="Jia J."/>
        </authorList>
    </citation>
    <scope>NUCLEOTIDE SEQUENCE [LARGE SCALE GENOMIC DNA]</scope>
    <source>
        <strain evidence="3">cv. AL8/78</strain>
    </source>
</reference>
<reference evidence="2" key="4">
    <citation type="submission" date="2019-03" db="UniProtKB">
        <authorList>
            <consortium name="EnsemblPlants"/>
        </authorList>
    </citation>
    <scope>IDENTIFICATION</scope>
</reference>
<dbReference type="AlphaFoldDB" id="A0A453JTI7"/>
<dbReference type="EnsemblPlants" id="AET5Gv20187200.7">
    <property type="protein sequence ID" value="AET5Gv20187200.7"/>
    <property type="gene ID" value="AET5Gv20187200"/>
</dbReference>
<evidence type="ECO:0000256" key="1">
    <source>
        <dbReference type="SAM" id="MobiDB-lite"/>
    </source>
</evidence>
<feature type="region of interest" description="Disordered" evidence="1">
    <location>
        <begin position="33"/>
        <end position="99"/>
    </location>
</feature>
<evidence type="ECO:0000313" key="2">
    <source>
        <dbReference type="EnsemblPlants" id="AET5Gv20187200.7"/>
    </source>
</evidence>
<dbReference type="Proteomes" id="UP000015105">
    <property type="component" value="Chromosome 5D"/>
</dbReference>
<dbReference type="Gramene" id="AET5Gv20187200.7">
    <property type="protein sequence ID" value="AET5Gv20187200.7"/>
    <property type="gene ID" value="AET5Gv20187200"/>
</dbReference>
<reference evidence="2" key="5">
    <citation type="journal article" date="2021" name="G3 (Bethesda)">
        <title>Aegilops tauschii genome assembly Aet v5.0 features greater sequence contiguity and improved annotation.</title>
        <authorList>
            <person name="Wang L."/>
            <person name="Zhu T."/>
            <person name="Rodriguez J.C."/>
            <person name="Deal K.R."/>
            <person name="Dubcovsky J."/>
            <person name="McGuire P.E."/>
            <person name="Lux T."/>
            <person name="Spannagl M."/>
            <person name="Mayer K.F.X."/>
            <person name="Baldrich P."/>
            <person name="Meyers B.C."/>
            <person name="Huo N."/>
            <person name="Gu Y.Q."/>
            <person name="Zhou H."/>
            <person name="Devos K.M."/>
            <person name="Bennetzen J.L."/>
            <person name="Unver T."/>
            <person name="Budak H."/>
            <person name="Gulick P.J."/>
            <person name="Galiba G."/>
            <person name="Kalapos B."/>
            <person name="Nelson D.R."/>
            <person name="Li P."/>
            <person name="You F.M."/>
            <person name="Luo M.C."/>
            <person name="Dvorak J."/>
        </authorList>
    </citation>
    <scope>NUCLEOTIDE SEQUENCE [LARGE SCALE GENOMIC DNA]</scope>
    <source>
        <strain evidence="2">cv. AL8/78</strain>
    </source>
</reference>
<accession>A0A453JTI7</accession>
<reference evidence="2" key="3">
    <citation type="journal article" date="2017" name="Nature">
        <title>Genome sequence of the progenitor of the wheat D genome Aegilops tauschii.</title>
        <authorList>
            <person name="Luo M.C."/>
            <person name="Gu Y.Q."/>
            <person name="Puiu D."/>
            <person name="Wang H."/>
            <person name="Twardziok S.O."/>
            <person name="Deal K.R."/>
            <person name="Huo N."/>
            <person name="Zhu T."/>
            <person name="Wang L."/>
            <person name="Wang Y."/>
            <person name="McGuire P.E."/>
            <person name="Liu S."/>
            <person name="Long H."/>
            <person name="Ramasamy R.K."/>
            <person name="Rodriguez J.C."/>
            <person name="Van S.L."/>
            <person name="Yuan L."/>
            <person name="Wang Z."/>
            <person name="Xia Z."/>
            <person name="Xiao L."/>
            <person name="Anderson O.D."/>
            <person name="Ouyang S."/>
            <person name="Liang Y."/>
            <person name="Zimin A.V."/>
            <person name="Pertea G."/>
            <person name="Qi P."/>
            <person name="Bennetzen J.L."/>
            <person name="Dai X."/>
            <person name="Dawson M.W."/>
            <person name="Muller H.G."/>
            <person name="Kugler K."/>
            <person name="Rivarola-Duarte L."/>
            <person name="Spannagl M."/>
            <person name="Mayer K.F.X."/>
            <person name="Lu F.H."/>
            <person name="Bevan M.W."/>
            <person name="Leroy P."/>
            <person name="Li P."/>
            <person name="You F.M."/>
            <person name="Sun Q."/>
            <person name="Liu Z."/>
            <person name="Lyons E."/>
            <person name="Wicker T."/>
            <person name="Salzberg S.L."/>
            <person name="Devos K.M."/>
            <person name="Dvorak J."/>
        </authorList>
    </citation>
    <scope>NUCLEOTIDE SEQUENCE [LARGE SCALE GENOMIC DNA]</scope>
    <source>
        <strain evidence="2">cv. AL8/78</strain>
    </source>
</reference>
<sequence length="125" mass="12757">CGACKSPRASSLAGARESLATFASSLQSLGSSFSGLTRRRRADPCPRTKTGSGGRSRPPTSALPLSSAPSPDSAPASRLSKTATPVPHSSTGNAVGCGVPAKPLRFELWGAREVLSLLPIYALAH</sequence>